<dbReference type="HOGENOM" id="CLU_099537_0_0_1"/>
<evidence type="ECO:0000313" key="13">
    <source>
        <dbReference type="Proteomes" id="UP000054304"/>
    </source>
</evidence>
<keyword evidence="8 9" id="KW-0687">Ribonucleoprotein</keyword>
<keyword evidence="6 9" id="KW-0508">mRNA splicing</keyword>
<feature type="region of interest" description="Disordered" evidence="10">
    <location>
        <begin position="78"/>
        <end position="187"/>
    </location>
</feature>
<comment type="similarity">
    <text evidence="2 9">Belongs to the snRNP Sm proteins family.</text>
</comment>
<dbReference type="GO" id="GO:0042149">
    <property type="term" value="P:cellular response to glucose starvation"/>
    <property type="evidence" value="ECO:0007669"/>
    <property type="project" value="EnsemblFungi"/>
</dbReference>
<evidence type="ECO:0000313" key="12">
    <source>
        <dbReference type="EMBL" id="CEP60244.1"/>
    </source>
</evidence>
<dbReference type="GO" id="GO:0005688">
    <property type="term" value="C:U6 snRNP"/>
    <property type="evidence" value="ECO:0007669"/>
    <property type="project" value="EnsemblFungi"/>
</dbReference>
<evidence type="ECO:0000256" key="9">
    <source>
        <dbReference type="RuleBase" id="RU365049"/>
    </source>
</evidence>
<accession>A0A0C7MSI8</accession>
<dbReference type="InterPro" id="IPR047575">
    <property type="entry name" value="Sm"/>
</dbReference>
<keyword evidence="4 9" id="KW-0747">Spliceosome</keyword>
<dbReference type="GO" id="GO:0005730">
    <property type="term" value="C:nucleolus"/>
    <property type="evidence" value="ECO:0007669"/>
    <property type="project" value="EnsemblFungi"/>
</dbReference>
<dbReference type="GO" id="GO:1990726">
    <property type="term" value="C:Lsm1-7-Pat1 complex"/>
    <property type="evidence" value="ECO:0007669"/>
    <property type="project" value="EnsemblFungi"/>
</dbReference>
<evidence type="ECO:0000256" key="2">
    <source>
        <dbReference type="ARBA" id="ARBA00006850"/>
    </source>
</evidence>
<dbReference type="SUPFAM" id="SSF50182">
    <property type="entry name" value="Sm-like ribonucleoproteins"/>
    <property type="match status" value="1"/>
</dbReference>
<evidence type="ECO:0000259" key="11">
    <source>
        <dbReference type="PROSITE" id="PS52002"/>
    </source>
</evidence>
<gene>
    <name evidence="9" type="primary">LSM4</name>
    <name evidence="12" type="ORF">LALA0_S01e06282g</name>
</gene>
<feature type="compositionally biased region" description="Low complexity" evidence="10">
    <location>
        <begin position="126"/>
        <end position="145"/>
    </location>
</feature>
<evidence type="ECO:0000256" key="1">
    <source>
        <dbReference type="ARBA" id="ARBA00004123"/>
    </source>
</evidence>
<dbReference type="CDD" id="cd01723">
    <property type="entry name" value="LSm4"/>
    <property type="match status" value="1"/>
</dbReference>
<dbReference type="Gene3D" id="2.30.30.100">
    <property type="match status" value="1"/>
</dbReference>
<organism evidence="12 13">
    <name type="scientific">Lachancea lanzarotensis</name>
    <dbReference type="NCBI Taxonomy" id="1245769"/>
    <lineage>
        <taxon>Eukaryota</taxon>
        <taxon>Fungi</taxon>
        <taxon>Dikarya</taxon>
        <taxon>Ascomycota</taxon>
        <taxon>Saccharomycotina</taxon>
        <taxon>Saccharomycetes</taxon>
        <taxon>Saccharomycetales</taxon>
        <taxon>Saccharomycetaceae</taxon>
        <taxon>Lachancea</taxon>
    </lineage>
</organism>
<sequence>MLPLYLLTNAKGQQMVIELKNGETITGQLVNVDNWMNLTLSKVTHTSTNESVKLPEIYVRGSFVKYIKLQDDLIEKVKQNSAQQQSQGHSQGKDFRRRQGGRKDGEKRFNSGNNSRRGDSRDFHHGNNNNNSSGGRRFNNGQSNNYNNRTNEDRLTPSNHSSAMGGFVKHHQTSSSQQPLNLGGQTI</sequence>
<evidence type="ECO:0000256" key="8">
    <source>
        <dbReference type="ARBA" id="ARBA00023274"/>
    </source>
</evidence>
<dbReference type="GO" id="GO:0005681">
    <property type="term" value="C:spliceosomal complex"/>
    <property type="evidence" value="ECO:0007669"/>
    <property type="project" value="UniProtKB-UniRule"/>
</dbReference>
<keyword evidence="13" id="KW-1185">Reference proteome</keyword>
<dbReference type="InterPro" id="IPR001163">
    <property type="entry name" value="Sm_dom_euk/arc"/>
</dbReference>
<feature type="compositionally biased region" description="Low complexity" evidence="10">
    <location>
        <begin position="79"/>
        <end position="90"/>
    </location>
</feature>
<dbReference type="SMART" id="SM00651">
    <property type="entry name" value="Sm"/>
    <property type="match status" value="1"/>
</dbReference>
<evidence type="ECO:0000256" key="6">
    <source>
        <dbReference type="ARBA" id="ARBA00023187"/>
    </source>
</evidence>
<proteinExistence type="inferred from homology"/>
<dbReference type="GO" id="GO:0006364">
    <property type="term" value="P:rRNA processing"/>
    <property type="evidence" value="ECO:0007669"/>
    <property type="project" value="EnsemblFungi"/>
</dbReference>
<keyword evidence="7 9" id="KW-0539">Nucleus</keyword>
<dbReference type="GO" id="GO:0033962">
    <property type="term" value="P:P-body assembly"/>
    <property type="evidence" value="ECO:0007669"/>
    <property type="project" value="EnsemblFungi"/>
</dbReference>
<dbReference type="PANTHER" id="PTHR23338">
    <property type="entry name" value="SMALL NUCLEAR RIBONUCLEOPROTEIN SM"/>
    <property type="match status" value="1"/>
</dbReference>
<dbReference type="InterPro" id="IPR010920">
    <property type="entry name" value="LSM_dom_sf"/>
</dbReference>
<keyword evidence="3 9" id="KW-0507">mRNA processing</keyword>
<evidence type="ECO:0000256" key="4">
    <source>
        <dbReference type="ARBA" id="ARBA00022728"/>
    </source>
</evidence>
<reference evidence="12 13" key="1">
    <citation type="submission" date="2014-12" db="EMBL/GenBank/DDBJ databases">
        <authorList>
            <person name="Neuveglise Cecile"/>
        </authorList>
    </citation>
    <scope>NUCLEOTIDE SEQUENCE [LARGE SCALE GENOMIC DNA]</scope>
    <source>
        <strain evidence="12 13">CBS 12615</strain>
    </source>
</reference>
<dbReference type="GO" id="GO:0017070">
    <property type="term" value="F:U6 snRNA binding"/>
    <property type="evidence" value="ECO:0007669"/>
    <property type="project" value="EnsemblFungi"/>
</dbReference>
<evidence type="ECO:0000256" key="7">
    <source>
        <dbReference type="ARBA" id="ARBA00023242"/>
    </source>
</evidence>
<dbReference type="GO" id="GO:0000290">
    <property type="term" value="P:deadenylation-dependent decapping of nuclear-transcribed mRNA"/>
    <property type="evidence" value="ECO:0007669"/>
    <property type="project" value="EnsemblFungi"/>
</dbReference>
<dbReference type="EMBL" id="LN736360">
    <property type="protein sequence ID" value="CEP60244.1"/>
    <property type="molecule type" value="Genomic_DNA"/>
</dbReference>
<dbReference type="GO" id="GO:0008033">
    <property type="term" value="P:tRNA processing"/>
    <property type="evidence" value="ECO:0007669"/>
    <property type="project" value="EnsemblFungi"/>
</dbReference>
<dbReference type="OrthoDB" id="747253at2759"/>
<dbReference type="GO" id="GO:0000932">
    <property type="term" value="C:P-body"/>
    <property type="evidence" value="ECO:0007669"/>
    <property type="project" value="EnsemblFungi"/>
</dbReference>
<dbReference type="FunFam" id="2.30.30.100:FF:000064">
    <property type="entry name" value="U6 snRNA-associated Sm-like protein LSm4"/>
    <property type="match status" value="1"/>
</dbReference>
<dbReference type="InterPro" id="IPR034101">
    <property type="entry name" value="Lsm4"/>
</dbReference>
<feature type="domain" description="Sm" evidence="11">
    <location>
        <begin position="2"/>
        <end position="73"/>
    </location>
</feature>
<evidence type="ECO:0000256" key="5">
    <source>
        <dbReference type="ARBA" id="ARBA00022884"/>
    </source>
</evidence>
<dbReference type="GO" id="GO:0000398">
    <property type="term" value="P:mRNA splicing, via spliceosome"/>
    <property type="evidence" value="ECO:0007669"/>
    <property type="project" value="EnsemblFungi"/>
</dbReference>
<dbReference type="GO" id="GO:0046540">
    <property type="term" value="C:U4/U6 x U5 tri-snRNP complex"/>
    <property type="evidence" value="ECO:0007669"/>
    <property type="project" value="EnsemblFungi"/>
</dbReference>
<dbReference type="GO" id="GO:0005732">
    <property type="term" value="C:sno(s)RNA-containing ribonucleoprotein complex"/>
    <property type="evidence" value="ECO:0007669"/>
    <property type="project" value="EnsemblFungi"/>
</dbReference>
<feature type="compositionally biased region" description="Basic and acidic residues" evidence="10">
    <location>
        <begin position="116"/>
        <end position="125"/>
    </location>
</feature>
<keyword evidence="5 9" id="KW-0694">RNA-binding</keyword>
<comment type="subunit">
    <text evidence="9">LSm subunits form a heteromer with a doughnut shape.</text>
</comment>
<dbReference type="PROSITE" id="PS52002">
    <property type="entry name" value="SM"/>
    <property type="match status" value="1"/>
</dbReference>
<dbReference type="Pfam" id="PF01423">
    <property type="entry name" value="LSM"/>
    <property type="match status" value="1"/>
</dbReference>
<protein>
    <recommendedName>
        <fullName evidence="9">LSM complex subunit LSM4</fullName>
    </recommendedName>
</protein>
<comment type="function">
    <text evidence="9">Binds specifically to the 3'-terminal U-tract of U6 snRNA.</text>
</comment>
<comment type="subcellular location">
    <subcellularLocation>
        <location evidence="1 9">Nucleus</location>
    </subcellularLocation>
</comment>
<evidence type="ECO:0000256" key="10">
    <source>
        <dbReference type="SAM" id="MobiDB-lite"/>
    </source>
</evidence>
<name>A0A0C7MSI8_9SACH</name>
<dbReference type="AlphaFoldDB" id="A0A0C7MSI8"/>
<dbReference type="InterPro" id="IPR027141">
    <property type="entry name" value="LSm4/Sm_D1/D3"/>
</dbReference>
<dbReference type="Proteomes" id="UP000054304">
    <property type="component" value="Unassembled WGS sequence"/>
</dbReference>
<feature type="compositionally biased region" description="Polar residues" evidence="10">
    <location>
        <begin position="173"/>
        <end position="187"/>
    </location>
</feature>
<evidence type="ECO:0000256" key="3">
    <source>
        <dbReference type="ARBA" id="ARBA00022664"/>
    </source>
</evidence>
<dbReference type="STRING" id="1245769.A0A0C7MSI8"/>